<reference evidence="1 2" key="1">
    <citation type="submission" date="2019-10" db="EMBL/GenBank/DDBJ databases">
        <authorList>
            <person name="Palmer J.M."/>
        </authorList>
    </citation>
    <scope>NUCLEOTIDE SEQUENCE [LARGE SCALE GENOMIC DNA]</scope>
    <source>
        <strain evidence="1 2">TWF694</strain>
    </source>
</reference>
<keyword evidence="2" id="KW-1185">Reference proteome</keyword>
<dbReference type="EMBL" id="JAVHJO010000008">
    <property type="protein sequence ID" value="KAK6537812.1"/>
    <property type="molecule type" value="Genomic_DNA"/>
</dbReference>
<proteinExistence type="predicted"/>
<evidence type="ECO:0000313" key="2">
    <source>
        <dbReference type="Proteomes" id="UP001365542"/>
    </source>
</evidence>
<comment type="caution">
    <text evidence="1">The sequence shown here is derived from an EMBL/GenBank/DDBJ whole genome shotgun (WGS) entry which is preliminary data.</text>
</comment>
<accession>A0AAV9X6U1</accession>
<sequence>MFMCIDEKKPIATRTGIRKNDFGKDGVLRSHPAIRHASFHPQFRYLGADGFTQHAGKFKRGGKTRGRVKGKTAKQIPACSNVPFNSVRRSGERPSLGNFLAVDVLHRRPAAPMPGAYDMAASNSPRR</sequence>
<protein>
    <submittedName>
        <fullName evidence="1">Uncharacterized protein</fullName>
    </submittedName>
</protein>
<organism evidence="1 2">
    <name type="scientific">Orbilia ellipsospora</name>
    <dbReference type="NCBI Taxonomy" id="2528407"/>
    <lineage>
        <taxon>Eukaryota</taxon>
        <taxon>Fungi</taxon>
        <taxon>Dikarya</taxon>
        <taxon>Ascomycota</taxon>
        <taxon>Pezizomycotina</taxon>
        <taxon>Orbiliomycetes</taxon>
        <taxon>Orbiliales</taxon>
        <taxon>Orbiliaceae</taxon>
        <taxon>Orbilia</taxon>
    </lineage>
</organism>
<dbReference type="AlphaFoldDB" id="A0AAV9X6U1"/>
<gene>
    <name evidence="1" type="ORF">TWF694_010715</name>
</gene>
<evidence type="ECO:0000313" key="1">
    <source>
        <dbReference type="EMBL" id="KAK6537812.1"/>
    </source>
</evidence>
<name>A0AAV9X6U1_9PEZI</name>
<dbReference type="Proteomes" id="UP001365542">
    <property type="component" value="Unassembled WGS sequence"/>
</dbReference>